<dbReference type="InterPro" id="IPR036412">
    <property type="entry name" value="HAD-like_sf"/>
</dbReference>
<feature type="binding site" evidence="7">
    <location>
        <position position="14"/>
    </location>
    <ligand>
        <name>Mg(2+)</name>
        <dbReference type="ChEBI" id="CHEBI:18420"/>
    </ligand>
</feature>
<evidence type="ECO:0000256" key="1">
    <source>
        <dbReference type="ARBA" id="ARBA00001946"/>
    </source>
</evidence>
<dbReference type="EMBL" id="AZAC01000016">
    <property type="protein sequence ID" value="KIX13362.1"/>
    <property type="molecule type" value="Genomic_DNA"/>
</dbReference>
<comment type="caution">
    <text evidence="8">The sequence shown here is derived from an EMBL/GenBank/DDBJ whole genome shotgun (WGS) entry which is preliminary data.</text>
</comment>
<feature type="binding site" evidence="7">
    <location>
        <position position="16"/>
    </location>
    <ligand>
        <name>substrate</name>
    </ligand>
</feature>
<evidence type="ECO:0000256" key="4">
    <source>
        <dbReference type="ARBA" id="ARBA00022723"/>
    </source>
</evidence>
<dbReference type="InParanoid" id="A0A0D2GEE5"/>
<keyword evidence="5 8" id="KW-0378">Hydrolase</keyword>
<dbReference type="InterPro" id="IPR023214">
    <property type="entry name" value="HAD_sf"/>
</dbReference>
<evidence type="ECO:0000256" key="7">
    <source>
        <dbReference type="PIRSR" id="PIRSR006118-2"/>
    </source>
</evidence>
<dbReference type="GO" id="GO:0016788">
    <property type="term" value="F:hydrolase activity, acting on ester bonds"/>
    <property type="evidence" value="ECO:0007669"/>
    <property type="project" value="InterPro"/>
</dbReference>
<dbReference type="SFLD" id="SFLDS00003">
    <property type="entry name" value="Haloacid_Dehalogenase"/>
    <property type="match status" value="1"/>
</dbReference>
<dbReference type="CDD" id="cd01630">
    <property type="entry name" value="HAD_KDO-like"/>
    <property type="match status" value="1"/>
</dbReference>
<dbReference type="SFLD" id="SFLDG01138">
    <property type="entry name" value="C1.6.2:_Deoxy-d-mannose-octulo"/>
    <property type="match status" value="1"/>
</dbReference>
<gene>
    <name evidence="8" type="ORF">X474_14240</name>
</gene>
<comment type="cofactor">
    <cofactor evidence="1 7">
        <name>Mg(2+)</name>
        <dbReference type="ChEBI" id="CHEBI:18420"/>
    </cofactor>
</comment>
<dbReference type="Pfam" id="PF08282">
    <property type="entry name" value="Hydrolase_3"/>
    <property type="match status" value="1"/>
</dbReference>
<dbReference type="Gene3D" id="3.40.50.1000">
    <property type="entry name" value="HAD superfamily/HAD-like"/>
    <property type="match status" value="1"/>
</dbReference>
<dbReference type="FunCoup" id="A0A0D2GEE5">
    <property type="interactions" value="293"/>
</dbReference>
<keyword evidence="9" id="KW-1185">Reference proteome</keyword>
<dbReference type="Proteomes" id="UP000032233">
    <property type="component" value="Unassembled WGS sequence"/>
</dbReference>
<comment type="similarity">
    <text evidence="2">Belongs to the KdsC family.</text>
</comment>
<name>A0A0D2GEE5_9BACT</name>
<comment type="subunit">
    <text evidence="3">Homotetramer.</text>
</comment>
<evidence type="ECO:0000256" key="3">
    <source>
        <dbReference type="ARBA" id="ARBA00011881"/>
    </source>
</evidence>
<protein>
    <submittedName>
        <fullName evidence="8">HAD family hydrolase</fullName>
    </submittedName>
</protein>
<dbReference type="NCBIfam" id="TIGR01662">
    <property type="entry name" value="HAD-SF-IIIA"/>
    <property type="match status" value="1"/>
</dbReference>
<evidence type="ECO:0000313" key="9">
    <source>
        <dbReference type="Proteomes" id="UP000032233"/>
    </source>
</evidence>
<dbReference type="PANTHER" id="PTHR21485:SF3">
    <property type="entry name" value="N-ACYLNEURAMINATE CYTIDYLYLTRANSFERASE"/>
    <property type="match status" value="1"/>
</dbReference>
<feature type="binding site" evidence="7">
    <location>
        <position position="107"/>
    </location>
    <ligand>
        <name>Mg(2+)</name>
        <dbReference type="ChEBI" id="CHEBI:18420"/>
    </ligand>
</feature>
<evidence type="ECO:0000256" key="2">
    <source>
        <dbReference type="ARBA" id="ARBA00005893"/>
    </source>
</evidence>
<evidence type="ECO:0000256" key="5">
    <source>
        <dbReference type="ARBA" id="ARBA00022801"/>
    </source>
</evidence>
<proteinExistence type="inferred from homology"/>
<accession>A0A0D2GEE5</accession>
<dbReference type="PANTHER" id="PTHR21485">
    <property type="entry name" value="HAD SUPERFAMILY MEMBERS CMAS AND KDSC"/>
    <property type="match status" value="1"/>
</dbReference>
<dbReference type="GO" id="GO:0046872">
    <property type="term" value="F:metal ion binding"/>
    <property type="evidence" value="ECO:0007669"/>
    <property type="project" value="UniProtKB-KW"/>
</dbReference>
<dbReference type="NCBIfam" id="TIGR01670">
    <property type="entry name" value="KdsC-phosphatas"/>
    <property type="match status" value="1"/>
</dbReference>
<dbReference type="STRING" id="1429043.X474_14240"/>
<keyword evidence="6 7" id="KW-0460">Magnesium</keyword>
<dbReference type="PATRIC" id="fig|1429043.3.peg.3017"/>
<dbReference type="PIRSF" id="PIRSF006118">
    <property type="entry name" value="KDO8-P_Ptase"/>
    <property type="match status" value="1"/>
</dbReference>
<dbReference type="SFLD" id="SFLDG01136">
    <property type="entry name" value="C1.6:_Phosphoserine_Phosphatas"/>
    <property type="match status" value="1"/>
</dbReference>
<dbReference type="GO" id="GO:0008781">
    <property type="term" value="F:N-acylneuraminate cytidylyltransferase activity"/>
    <property type="evidence" value="ECO:0007669"/>
    <property type="project" value="TreeGrafter"/>
</dbReference>
<dbReference type="InterPro" id="IPR050793">
    <property type="entry name" value="CMP-NeuNAc_synthase"/>
</dbReference>
<evidence type="ECO:0000313" key="8">
    <source>
        <dbReference type="EMBL" id="KIX13362.1"/>
    </source>
</evidence>
<reference evidence="8 9" key="1">
    <citation type="submission" date="2013-11" db="EMBL/GenBank/DDBJ databases">
        <title>Metagenomic analysis of a methanogenic consortium involved in long chain n-alkane degradation.</title>
        <authorList>
            <person name="Davidova I.A."/>
            <person name="Callaghan A.V."/>
            <person name="Wawrik B."/>
            <person name="Pruitt S."/>
            <person name="Marks C."/>
            <person name="Duncan K.E."/>
            <person name="Suflita J.M."/>
        </authorList>
    </citation>
    <scope>NUCLEOTIDE SEQUENCE [LARGE SCALE GENOMIC DNA]</scope>
    <source>
        <strain evidence="8 9">SPR</strain>
    </source>
</reference>
<dbReference type="AlphaFoldDB" id="A0A0D2GEE5"/>
<organism evidence="8 9">
    <name type="scientific">Dethiosulfatarculus sandiegensis</name>
    <dbReference type="NCBI Taxonomy" id="1429043"/>
    <lineage>
        <taxon>Bacteria</taxon>
        <taxon>Pseudomonadati</taxon>
        <taxon>Thermodesulfobacteriota</taxon>
        <taxon>Desulfarculia</taxon>
        <taxon>Desulfarculales</taxon>
        <taxon>Desulfarculaceae</taxon>
        <taxon>Dethiosulfatarculus</taxon>
    </lineage>
</organism>
<dbReference type="InterPro" id="IPR010023">
    <property type="entry name" value="KdsC_fam"/>
</dbReference>
<dbReference type="InterPro" id="IPR006549">
    <property type="entry name" value="HAD-SF_hydro_IIIA"/>
</dbReference>
<dbReference type="FunFam" id="3.40.50.1000:FF:000029">
    <property type="entry name" value="3-deoxy-D-manno-octulosonate 8-phosphate phosphatase KdsC"/>
    <property type="match status" value="1"/>
</dbReference>
<evidence type="ECO:0000256" key="6">
    <source>
        <dbReference type="ARBA" id="ARBA00022842"/>
    </source>
</evidence>
<keyword evidence="4 7" id="KW-0479">Metal-binding</keyword>
<sequence>MPQKAAKIKLLVLDIDGVLTDGRVVYDSDGREIKYFDVKDGHGLKMLMRSGVEIALLSGRESKVNRDRAEELGIEDLTEKTHVKLPAFLEIMKRKGVTPEQTAYMGDDLIDLPPMRAAGLTFAPKNAVVEVRQQVDMVSDFEGGKGAVRQVCEFLLRSAGTWDEMIKRYF</sequence>
<dbReference type="SUPFAM" id="SSF56784">
    <property type="entry name" value="HAD-like"/>
    <property type="match status" value="1"/>
</dbReference>